<keyword evidence="11" id="KW-0472">Membrane</keyword>
<evidence type="ECO:0000256" key="9">
    <source>
        <dbReference type="ARBA" id="ARBA00023004"/>
    </source>
</evidence>
<dbReference type="GO" id="GO:0016717">
    <property type="term" value="F:oxidoreductase activity, acting on paired donors, with oxidation of a pair of donors resulting in the reduction of molecular oxygen to two molecules of water"/>
    <property type="evidence" value="ECO:0007669"/>
    <property type="project" value="TreeGrafter"/>
</dbReference>
<keyword evidence="5" id="KW-0812">Transmembrane</keyword>
<evidence type="ECO:0000259" key="13">
    <source>
        <dbReference type="Pfam" id="PF00487"/>
    </source>
</evidence>
<sequence>MVVIKSFTLVLLFTTSVSALNLGFTAQTTRQVAKLTNTKAVALPTNIAEQERPKLTDDWATKLDYDAFARDVNALGKELLEETGEQDVKHLQKLLLWKNIAAFIGVATMWTLPNPITVAALSTWTYASWTMIAHHTCHGGYNRVDAGRFHSRGFALGSVARRLRDWGDWMLPEAWNVEHNRLHHYRLGEEEDPDLVQRNLEFLRSSKMPMPLKYAVVALLAPVWKWYYYAPNTYKELQLERYRREGRPLPAGLDPAAAVTLRTLLFARGPGERAARQLVPLRQVAARVLAPFLITRFLLLPAPLLLLAPGGLGPRLFGNAVLNLLLAELLTNAHAFATIVTNHAGPDVYAFEGAVRPKSGAFYVRQVTGSVNYRGGNDALDFAHGWLNYQIEHHVWPDLSMLAYQRGAPRLRALCARHGVPYVREGVLQRVRKTVDVMVGRSSMRQLDPALEPAKDRAPAVTWRSSHGAIDDAGE</sequence>
<reference evidence="14" key="1">
    <citation type="submission" date="2021-01" db="EMBL/GenBank/DDBJ databases">
        <authorList>
            <person name="Corre E."/>
            <person name="Pelletier E."/>
            <person name="Niang G."/>
            <person name="Scheremetjew M."/>
            <person name="Finn R."/>
            <person name="Kale V."/>
            <person name="Holt S."/>
            <person name="Cochrane G."/>
            <person name="Meng A."/>
            <person name="Brown T."/>
            <person name="Cohen L."/>
        </authorList>
    </citation>
    <scope>NUCLEOTIDE SEQUENCE</scope>
    <source>
        <strain evidence="14">CCMP3107</strain>
    </source>
</reference>
<dbReference type="InterPro" id="IPR012171">
    <property type="entry name" value="Fatty_acid_desaturase"/>
</dbReference>
<dbReference type="GO" id="GO:0006629">
    <property type="term" value="P:lipid metabolic process"/>
    <property type="evidence" value="ECO:0007669"/>
    <property type="project" value="UniProtKB-KW"/>
</dbReference>
<comment type="similarity">
    <text evidence="3">Belongs to the fatty acid desaturase type 1 family.</text>
</comment>
<evidence type="ECO:0000313" key="14">
    <source>
        <dbReference type="EMBL" id="CAE0635411.1"/>
    </source>
</evidence>
<name>A0A7S3XXY5_HETAK</name>
<keyword evidence="10" id="KW-0443">Lipid metabolism</keyword>
<proteinExistence type="inferred from homology"/>
<keyword evidence="7" id="KW-1133">Transmembrane helix</keyword>
<dbReference type="PANTHER" id="PTHR19353">
    <property type="entry name" value="FATTY ACID DESATURASE 2"/>
    <property type="match status" value="1"/>
</dbReference>
<evidence type="ECO:0000256" key="12">
    <source>
        <dbReference type="SAM" id="SignalP"/>
    </source>
</evidence>
<dbReference type="GO" id="GO:0046872">
    <property type="term" value="F:metal ion binding"/>
    <property type="evidence" value="ECO:0007669"/>
    <property type="project" value="UniProtKB-KW"/>
</dbReference>
<comment type="pathway">
    <text evidence="2">Lipid metabolism.</text>
</comment>
<keyword evidence="4" id="KW-0349">Heme</keyword>
<keyword evidence="8" id="KW-0560">Oxidoreductase</keyword>
<protein>
    <recommendedName>
        <fullName evidence="13">Fatty acid desaturase domain-containing protein</fullName>
    </recommendedName>
</protein>
<evidence type="ECO:0000256" key="7">
    <source>
        <dbReference type="ARBA" id="ARBA00022989"/>
    </source>
</evidence>
<dbReference type="PANTHER" id="PTHR19353:SF30">
    <property type="entry name" value="DELTA 8-(E)-SPHINGOLIPID DESATURASE"/>
    <property type="match status" value="1"/>
</dbReference>
<dbReference type="EMBL" id="HBIU01030656">
    <property type="protein sequence ID" value="CAE0635411.1"/>
    <property type="molecule type" value="Transcribed_RNA"/>
</dbReference>
<evidence type="ECO:0000256" key="8">
    <source>
        <dbReference type="ARBA" id="ARBA00023002"/>
    </source>
</evidence>
<evidence type="ECO:0000256" key="2">
    <source>
        <dbReference type="ARBA" id="ARBA00005189"/>
    </source>
</evidence>
<dbReference type="AlphaFoldDB" id="A0A7S3XXY5"/>
<dbReference type="InterPro" id="IPR005804">
    <property type="entry name" value="FA_desaturase_dom"/>
</dbReference>
<feature type="signal peptide" evidence="12">
    <location>
        <begin position="1"/>
        <end position="19"/>
    </location>
</feature>
<evidence type="ECO:0000256" key="1">
    <source>
        <dbReference type="ARBA" id="ARBA00004141"/>
    </source>
</evidence>
<comment type="subcellular location">
    <subcellularLocation>
        <location evidence="1">Membrane</location>
        <topology evidence="1">Multi-pass membrane protein</topology>
    </subcellularLocation>
</comment>
<evidence type="ECO:0000256" key="11">
    <source>
        <dbReference type="ARBA" id="ARBA00023136"/>
    </source>
</evidence>
<evidence type="ECO:0000256" key="6">
    <source>
        <dbReference type="ARBA" id="ARBA00022723"/>
    </source>
</evidence>
<evidence type="ECO:0000256" key="5">
    <source>
        <dbReference type="ARBA" id="ARBA00022692"/>
    </source>
</evidence>
<keyword evidence="9" id="KW-0408">Iron</keyword>
<feature type="domain" description="Fatty acid desaturase" evidence="13">
    <location>
        <begin position="119"/>
        <end position="423"/>
    </location>
</feature>
<feature type="chain" id="PRO_5031487300" description="Fatty acid desaturase domain-containing protein" evidence="12">
    <location>
        <begin position="20"/>
        <end position="475"/>
    </location>
</feature>
<dbReference type="Pfam" id="PF00487">
    <property type="entry name" value="FA_desaturase"/>
    <property type="match status" value="1"/>
</dbReference>
<evidence type="ECO:0000256" key="3">
    <source>
        <dbReference type="ARBA" id="ARBA00009295"/>
    </source>
</evidence>
<organism evidence="14">
    <name type="scientific">Heterosigma akashiwo</name>
    <name type="common">Chromophytic alga</name>
    <name type="synonym">Heterosigma carterae</name>
    <dbReference type="NCBI Taxonomy" id="2829"/>
    <lineage>
        <taxon>Eukaryota</taxon>
        <taxon>Sar</taxon>
        <taxon>Stramenopiles</taxon>
        <taxon>Ochrophyta</taxon>
        <taxon>Raphidophyceae</taxon>
        <taxon>Chattonellales</taxon>
        <taxon>Chattonellaceae</taxon>
        <taxon>Heterosigma</taxon>
    </lineage>
</organism>
<keyword evidence="12" id="KW-0732">Signal</keyword>
<keyword evidence="6" id="KW-0479">Metal-binding</keyword>
<evidence type="ECO:0000256" key="10">
    <source>
        <dbReference type="ARBA" id="ARBA00023098"/>
    </source>
</evidence>
<dbReference type="GO" id="GO:0016020">
    <property type="term" value="C:membrane"/>
    <property type="evidence" value="ECO:0007669"/>
    <property type="project" value="UniProtKB-SubCell"/>
</dbReference>
<accession>A0A7S3XXY5</accession>
<evidence type="ECO:0000256" key="4">
    <source>
        <dbReference type="ARBA" id="ARBA00022617"/>
    </source>
</evidence>
<gene>
    <name evidence="14" type="ORF">HAKA00212_LOCUS14153</name>
</gene>